<sequence length="74" mass="8398">MQVHTEPNCGNVPREEIVRRFAITVVIGDAKELENLLILSAAPRPLLQKRKHFRETGSVQLQEQNKMEGLAQGY</sequence>
<protein>
    <submittedName>
        <fullName evidence="1">Uncharacterized protein</fullName>
    </submittedName>
</protein>
<accession>A0ABP9TMP1</accession>
<keyword evidence="2" id="KW-1185">Reference proteome</keyword>
<dbReference type="RefSeq" id="WP_210101618.1">
    <property type="nucleotide sequence ID" value="NZ_BAABLK010000027.1"/>
</dbReference>
<dbReference type="Proteomes" id="UP001501257">
    <property type="component" value="Unassembled WGS sequence"/>
</dbReference>
<gene>
    <name evidence="1" type="ORF">GCM10025778_16710</name>
</gene>
<proteinExistence type="predicted"/>
<comment type="caution">
    <text evidence="1">The sequence shown here is derived from an EMBL/GenBank/DDBJ whole genome shotgun (WGS) entry which is preliminary data.</text>
</comment>
<name>A0ABP9TMP1_9MICC</name>
<evidence type="ECO:0000313" key="2">
    <source>
        <dbReference type="Proteomes" id="UP001501257"/>
    </source>
</evidence>
<reference evidence="2" key="1">
    <citation type="journal article" date="2019" name="Int. J. Syst. Evol. Microbiol.">
        <title>The Global Catalogue of Microorganisms (GCM) 10K type strain sequencing project: providing services to taxonomists for standard genome sequencing and annotation.</title>
        <authorList>
            <consortium name="The Broad Institute Genomics Platform"/>
            <consortium name="The Broad Institute Genome Sequencing Center for Infectious Disease"/>
            <person name="Wu L."/>
            <person name="Ma J."/>
        </authorList>
    </citation>
    <scope>NUCLEOTIDE SEQUENCE [LARGE SCALE GENOMIC DNA]</scope>
    <source>
        <strain evidence="2">JCM 18952</strain>
    </source>
</reference>
<evidence type="ECO:0000313" key="1">
    <source>
        <dbReference type="EMBL" id="GAA5227138.1"/>
    </source>
</evidence>
<organism evidence="1 2">
    <name type="scientific">Paeniglutamicibacter antarcticus</name>
    <dbReference type="NCBI Taxonomy" id="494023"/>
    <lineage>
        <taxon>Bacteria</taxon>
        <taxon>Bacillati</taxon>
        <taxon>Actinomycetota</taxon>
        <taxon>Actinomycetes</taxon>
        <taxon>Micrococcales</taxon>
        <taxon>Micrococcaceae</taxon>
        <taxon>Paeniglutamicibacter</taxon>
    </lineage>
</organism>
<dbReference type="EMBL" id="BAABLK010000027">
    <property type="protein sequence ID" value="GAA5227138.1"/>
    <property type="molecule type" value="Genomic_DNA"/>
</dbReference>